<organism evidence="6 7">
    <name type="scientific">Nocardioides kribbensis</name>
    <dbReference type="NCBI Taxonomy" id="305517"/>
    <lineage>
        <taxon>Bacteria</taxon>
        <taxon>Bacillati</taxon>
        <taxon>Actinomycetota</taxon>
        <taxon>Actinomycetes</taxon>
        <taxon>Propionibacteriales</taxon>
        <taxon>Nocardioidaceae</taxon>
        <taxon>Nocardioides</taxon>
    </lineage>
</organism>
<dbReference type="PANTHER" id="PTHR48075">
    <property type="entry name" value="3-HYDROXYACYL-COA DEHYDROGENASE FAMILY PROTEIN"/>
    <property type="match status" value="1"/>
</dbReference>
<proteinExistence type="inferred from homology"/>
<evidence type="ECO:0000259" key="4">
    <source>
        <dbReference type="Pfam" id="PF00725"/>
    </source>
</evidence>
<dbReference type="InterPro" id="IPR008927">
    <property type="entry name" value="6-PGluconate_DH-like_C_sf"/>
</dbReference>
<reference evidence="6 7" key="1">
    <citation type="submission" date="2024-02" db="EMBL/GenBank/DDBJ databases">
        <title>Full genome sequence of Nocardioides kribbensis.</title>
        <authorList>
            <person name="Poletto B.L."/>
            <person name="Silva G."/>
            <person name="Galante D."/>
            <person name="Campos K.R."/>
            <person name="Santos M.B.N."/>
            <person name="Sacchi C.T."/>
        </authorList>
    </citation>
    <scope>NUCLEOTIDE SEQUENCE [LARGE SCALE GENOMIC DNA]</scope>
    <source>
        <strain evidence="6 7">O4R</strain>
    </source>
</reference>
<name>A0ABV1P3B7_9ACTN</name>
<comment type="similarity">
    <text evidence="2">Belongs to the 3-hydroxyacyl-CoA dehydrogenase family.</text>
</comment>
<dbReference type="RefSeq" id="WP_319805162.1">
    <property type="nucleotide sequence ID" value="NZ_BAAAMM010000006.1"/>
</dbReference>
<dbReference type="Gene3D" id="3.40.50.720">
    <property type="entry name" value="NAD(P)-binding Rossmann-like Domain"/>
    <property type="match status" value="1"/>
</dbReference>
<gene>
    <name evidence="6" type="ORF">V6R90_18270</name>
</gene>
<dbReference type="Gene3D" id="1.10.1040.10">
    <property type="entry name" value="N-(1-d-carboxylethyl)-l-norvaline Dehydrogenase, domain 2"/>
    <property type="match status" value="1"/>
</dbReference>
<comment type="caution">
    <text evidence="6">The sequence shown here is derived from an EMBL/GenBank/DDBJ whole genome shotgun (WGS) entry which is preliminary data.</text>
</comment>
<dbReference type="Proteomes" id="UP001482520">
    <property type="component" value="Unassembled WGS sequence"/>
</dbReference>
<evidence type="ECO:0000256" key="3">
    <source>
        <dbReference type="ARBA" id="ARBA00023002"/>
    </source>
</evidence>
<evidence type="ECO:0000313" key="6">
    <source>
        <dbReference type="EMBL" id="MEQ7849226.1"/>
    </source>
</evidence>
<dbReference type="SUPFAM" id="SSF48179">
    <property type="entry name" value="6-phosphogluconate dehydrogenase C-terminal domain-like"/>
    <property type="match status" value="1"/>
</dbReference>
<accession>A0ABV1P3B7</accession>
<dbReference type="PIRSF" id="PIRSF000105">
    <property type="entry name" value="HCDH"/>
    <property type="match status" value="1"/>
</dbReference>
<evidence type="ECO:0000313" key="7">
    <source>
        <dbReference type="Proteomes" id="UP001482520"/>
    </source>
</evidence>
<dbReference type="EMBL" id="JBEGDP010000032">
    <property type="protein sequence ID" value="MEQ7849226.1"/>
    <property type="molecule type" value="Genomic_DNA"/>
</dbReference>
<evidence type="ECO:0000259" key="5">
    <source>
        <dbReference type="Pfam" id="PF02737"/>
    </source>
</evidence>
<evidence type="ECO:0000256" key="1">
    <source>
        <dbReference type="ARBA" id="ARBA00005086"/>
    </source>
</evidence>
<sequence length="292" mass="30628">MVSTPVRAALRGAVVGGGTMGVGIAYVMATHGLRTTVVEPSAERVRALRDEVDAALAGGVARGRLDEARADAVREGLVVVGSVEDLPVGLDVIVESVPERADLKAAVLAAAEALAPRLLATNTSSMSVDALAAPLAHPERFCGLHFFNPVWSIGLVEVVRGARTGAESLALALDLVGAMGKESAVVNDSPGFATSRLDLTLALESIRMLEEGVAAAEDIDRAVRLAYRHPVGPLTLSDIVGLDVRLDISRQLEASLGPRFAPPRLLEEMVAEGRLGRKSGRGFFDWSEGERA</sequence>
<evidence type="ECO:0000256" key="2">
    <source>
        <dbReference type="ARBA" id="ARBA00009463"/>
    </source>
</evidence>
<feature type="domain" description="3-hydroxyacyl-CoA dehydrogenase C-terminal" evidence="4">
    <location>
        <begin position="191"/>
        <end position="286"/>
    </location>
</feature>
<dbReference type="SUPFAM" id="SSF51735">
    <property type="entry name" value="NAD(P)-binding Rossmann-fold domains"/>
    <property type="match status" value="1"/>
</dbReference>
<dbReference type="InterPro" id="IPR013328">
    <property type="entry name" value="6PGD_dom2"/>
</dbReference>
<dbReference type="Pfam" id="PF02737">
    <property type="entry name" value="3HCDH_N"/>
    <property type="match status" value="1"/>
</dbReference>
<dbReference type="InterPro" id="IPR006176">
    <property type="entry name" value="3-OHacyl-CoA_DH_NAD-bd"/>
</dbReference>
<protein>
    <submittedName>
        <fullName evidence="6">3-hydroxyacyl-CoA dehydrogenase family protein</fullName>
    </submittedName>
</protein>
<comment type="pathway">
    <text evidence="1">Lipid metabolism; butanoate metabolism.</text>
</comment>
<keyword evidence="3" id="KW-0560">Oxidoreductase</keyword>
<dbReference type="InterPro" id="IPR036291">
    <property type="entry name" value="NAD(P)-bd_dom_sf"/>
</dbReference>
<feature type="domain" description="3-hydroxyacyl-CoA dehydrogenase NAD binding" evidence="5">
    <location>
        <begin position="13"/>
        <end position="188"/>
    </location>
</feature>
<dbReference type="PANTHER" id="PTHR48075:SF5">
    <property type="entry name" value="3-HYDROXYBUTYRYL-COA DEHYDROGENASE"/>
    <property type="match status" value="1"/>
</dbReference>
<dbReference type="InterPro" id="IPR022694">
    <property type="entry name" value="3-OHacyl-CoA_DH"/>
</dbReference>
<dbReference type="InterPro" id="IPR006108">
    <property type="entry name" value="3HC_DH_C"/>
</dbReference>
<dbReference type="Pfam" id="PF00725">
    <property type="entry name" value="3HCDH"/>
    <property type="match status" value="1"/>
</dbReference>
<keyword evidence="7" id="KW-1185">Reference proteome</keyword>